<keyword evidence="4" id="KW-1185">Reference proteome</keyword>
<gene>
    <name evidence="3" type="ORF">EsVE80_25490</name>
</gene>
<evidence type="ECO:0000259" key="2">
    <source>
        <dbReference type="PROSITE" id="PS51819"/>
    </source>
</evidence>
<dbReference type="EMBL" id="AP022822">
    <property type="protein sequence ID" value="BCA87026.1"/>
    <property type="molecule type" value="Genomic_DNA"/>
</dbReference>
<proteinExistence type="predicted"/>
<dbReference type="InterPro" id="IPR037523">
    <property type="entry name" value="VOC_core"/>
</dbReference>
<dbReference type="GO" id="GO:0046872">
    <property type="term" value="F:metal ion binding"/>
    <property type="evidence" value="ECO:0007669"/>
    <property type="project" value="UniProtKB-KW"/>
</dbReference>
<sequence>MSLQFTQIHHVAIIVSNLDKAKHFYVDILGLPIIREHRRPDKNDTKLDLQLGNCELEIFAVKNPPKRLSFPEAAGLRHLAFKTEDIEAKVAYLKANGVKCEEIRYDTFTNEKMTFFFDPDGLPLELHE</sequence>
<dbReference type="InterPro" id="IPR029068">
    <property type="entry name" value="Glyas_Bleomycin-R_OHBP_Dase"/>
</dbReference>
<dbReference type="Gene3D" id="3.10.180.10">
    <property type="entry name" value="2,3-Dihydroxybiphenyl 1,2-Dioxygenase, domain 1"/>
    <property type="match status" value="1"/>
</dbReference>
<dbReference type="InterPro" id="IPR037478">
    <property type="entry name" value="YwkD-like_dom"/>
</dbReference>
<dbReference type="InterPro" id="IPR004360">
    <property type="entry name" value="Glyas_Fos-R_dOase_dom"/>
</dbReference>
<dbReference type="PROSITE" id="PS00934">
    <property type="entry name" value="GLYOXALASE_I_1"/>
    <property type="match status" value="1"/>
</dbReference>
<keyword evidence="1" id="KW-0479">Metal-binding</keyword>
<dbReference type="Pfam" id="PF00903">
    <property type="entry name" value="Glyoxalase"/>
    <property type="match status" value="1"/>
</dbReference>
<reference evidence="3 4" key="1">
    <citation type="submission" date="2020-02" db="EMBL/GenBank/DDBJ databases">
        <title>Characterization of vanA genotype vancomycin-resistant Enterococcus saigonensis VE80.</title>
        <authorList>
            <person name="Harada T."/>
            <person name="Motooka D."/>
            <person name="Nakamura S."/>
            <person name="Yamamoto Y."/>
            <person name="Kawahara R."/>
            <person name="Kawatsu K."/>
        </authorList>
    </citation>
    <scope>NUCLEOTIDE SEQUENCE [LARGE SCALE GENOMIC DNA]</scope>
    <source>
        <strain evidence="3 4">VE80</strain>
    </source>
</reference>
<feature type="domain" description="VOC" evidence="2">
    <location>
        <begin position="7"/>
        <end position="128"/>
    </location>
</feature>
<dbReference type="AlphaFoldDB" id="A0A679INZ7"/>
<dbReference type="PROSITE" id="PS51819">
    <property type="entry name" value="VOC"/>
    <property type="match status" value="1"/>
</dbReference>
<dbReference type="RefSeq" id="WP_173104046.1">
    <property type="nucleotide sequence ID" value="NZ_AP022822.1"/>
</dbReference>
<dbReference type="Proteomes" id="UP000502998">
    <property type="component" value="Chromosome"/>
</dbReference>
<dbReference type="SUPFAM" id="SSF54593">
    <property type="entry name" value="Glyoxalase/Bleomycin resistance protein/Dihydroxybiphenyl dioxygenase"/>
    <property type="match status" value="1"/>
</dbReference>
<protein>
    <submittedName>
        <fullName evidence="3">VOC family protein</fullName>
    </submittedName>
</protein>
<dbReference type="InterPro" id="IPR018146">
    <property type="entry name" value="Glyoxalase_1_CS"/>
</dbReference>
<evidence type="ECO:0000256" key="1">
    <source>
        <dbReference type="ARBA" id="ARBA00022723"/>
    </source>
</evidence>
<evidence type="ECO:0000313" key="4">
    <source>
        <dbReference type="Proteomes" id="UP000502998"/>
    </source>
</evidence>
<dbReference type="PANTHER" id="PTHR36113:SF6">
    <property type="entry name" value="FOSFOMYCIN RESISTANCE PROTEIN FOSX"/>
    <property type="match status" value="1"/>
</dbReference>
<dbReference type="KEGG" id="esg:EsVE80_25490"/>
<evidence type="ECO:0000313" key="3">
    <source>
        <dbReference type="EMBL" id="BCA87026.1"/>
    </source>
</evidence>
<dbReference type="GO" id="GO:0004462">
    <property type="term" value="F:lactoylglutathione lyase activity"/>
    <property type="evidence" value="ECO:0007669"/>
    <property type="project" value="InterPro"/>
</dbReference>
<organism evidence="3 4">
    <name type="scientific">Enterococcus saigonensis</name>
    <dbReference type="NCBI Taxonomy" id="1805431"/>
    <lineage>
        <taxon>Bacteria</taxon>
        <taxon>Bacillati</taxon>
        <taxon>Bacillota</taxon>
        <taxon>Bacilli</taxon>
        <taxon>Lactobacillales</taxon>
        <taxon>Enterococcaceae</taxon>
        <taxon>Enterococcus</taxon>
    </lineage>
</organism>
<dbReference type="CDD" id="cd08352">
    <property type="entry name" value="VOC_Bs_YwkD_like"/>
    <property type="match status" value="1"/>
</dbReference>
<accession>A0A679INZ7</accession>
<name>A0A679INZ7_9ENTE</name>
<dbReference type="PANTHER" id="PTHR36113">
    <property type="entry name" value="LYASE, PUTATIVE-RELATED-RELATED"/>
    <property type="match status" value="1"/>
</dbReference>
<dbReference type="InterPro" id="IPR051332">
    <property type="entry name" value="Fosfomycin_Res_Enzymes"/>
</dbReference>